<evidence type="ECO:0000256" key="5">
    <source>
        <dbReference type="ARBA" id="ARBA00022989"/>
    </source>
</evidence>
<evidence type="ECO:0000259" key="8">
    <source>
        <dbReference type="Pfam" id="PF04239"/>
    </source>
</evidence>
<evidence type="ECO:0000256" key="6">
    <source>
        <dbReference type="ARBA" id="ARBA00023136"/>
    </source>
</evidence>
<evidence type="ECO:0000256" key="2">
    <source>
        <dbReference type="ARBA" id="ARBA00006448"/>
    </source>
</evidence>
<dbReference type="PANTHER" id="PTHR34582">
    <property type="entry name" value="UPF0702 TRANSMEMBRANE PROTEIN YCAP"/>
    <property type="match status" value="1"/>
</dbReference>
<feature type="transmembrane region" description="Helical" evidence="7">
    <location>
        <begin position="60"/>
        <end position="81"/>
    </location>
</feature>
<accession>A0A6N9Q3Y2</accession>
<name>A0A6N9Q3Y2_9BACL</name>
<keyword evidence="10" id="KW-1185">Reference proteome</keyword>
<dbReference type="InterPro" id="IPR023090">
    <property type="entry name" value="UPF0702_alpha/beta_dom_sf"/>
</dbReference>
<feature type="transmembrane region" description="Helical" evidence="7">
    <location>
        <begin position="6"/>
        <end position="24"/>
    </location>
</feature>
<evidence type="ECO:0000313" key="9">
    <source>
        <dbReference type="EMBL" id="NBI29518.1"/>
    </source>
</evidence>
<evidence type="ECO:0000256" key="7">
    <source>
        <dbReference type="SAM" id="Phobius"/>
    </source>
</evidence>
<dbReference type="InterPro" id="IPR007353">
    <property type="entry name" value="DUF421"/>
</dbReference>
<feature type="domain" description="YetF C-terminal" evidence="8">
    <location>
        <begin position="82"/>
        <end position="214"/>
    </location>
</feature>
<evidence type="ECO:0000256" key="3">
    <source>
        <dbReference type="ARBA" id="ARBA00022475"/>
    </source>
</evidence>
<dbReference type="Gene3D" id="3.30.240.20">
    <property type="entry name" value="bsu07140 like domains"/>
    <property type="match status" value="2"/>
</dbReference>
<dbReference type="PANTHER" id="PTHR34582:SF7">
    <property type="entry name" value="UPF0702 TRANSMEMBRANE PROTEIN YDFS"/>
    <property type="match status" value="1"/>
</dbReference>
<feature type="transmembrane region" description="Helical" evidence="7">
    <location>
        <begin position="36"/>
        <end position="54"/>
    </location>
</feature>
<dbReference type="Proteomes" id="UP000448943">
    <property type="component" value="Unassembled WGS sequence"/>
</dbReference>
<evidence type="ECO:0000256" key="1">
    <source>
        <dbReference type="ARBA" id="ARBA00004651"/>
    </source>
</evidence>
<reference evidence="9 10" key="1">
    <citation type="submission" date="2019-01" db="EMBL/GenBank/DDBJ databases">
        <title>Chengkuizengella sp. nov., isolated from deep-sea sediment of East Pacific Ocean.</title>
        <authorList>
            <person name="Yang J."/>
            <person name="Lai Q."/>
            <person name="Shao Z."/>
        </authorList>
    </citation>
    <scope>NUCLEOTIDE SEQUENCE [LARGE SCALE GENOMIC DNA]</scope>
    <source>
        <strain evidence="9 10">YPA3-1-1</strain>
    </source>
</reference>
<keyword evidence="3" id="KW-1003">Cell membrane</keyword>
<dbReference type="EMBL" id="SIJB01000025">
    <property type="protein sequence ID" value="NBI29518.1"/>
    <property type="molecule type" value="Genomic_DNA"/>
</dbReference>
<dbReference type="GO" id="GO:0005886">
    <property type="term" value="C:plasma membrane"/>
    <property type="evidence" value="ECO:0007669"/>
    <property type="project" value="UniProtKB-SubCell"/>
</dbReference>
<organism evidence="9 10">
    <name type="scientific">Chengkuizengella marina</name>
    <dbReference type="NCBI Taxonomy" id="2507566"/>
    <lineage>
        <taxon>Bacteria</taxon>
        <taxon>Bacillati</taxon>
        <taxon>Bacillota</taxon>
        <taxon>Bacilli</taxon>
        <taxon>Bacillales</taxon>
        <taxon>Paenibacillaceae</taxon>
        <taxon>Chengkuizengella</taxon>
    </lineage>
</organism>
<protein>
    <submittedName>
        <fullName evidence="9">DUF421 domain-containing protein</fullName>
    </submittedName>
</protein>
<comment type="caution">
    <text evidence="9">The sequence shown here is derived from an EMBL/GenBank/DDBJ whole genome shotgun (WGS) entry which is preliminary data.</text>
</comment>
<dbReference type="AlphaFoldDB" id="A0A6N9Q3Y2"/>
<dbReference type="InterPro" id="IPR012452">
    <property type="entry name" value="DUF1657"/>
</dbReference>
<evidence type="ECO:0000313" key="10">
    <source>
        <dbReference type="Proteomes" id="UP000448943"/>
    </source>
</evidence>
<keyword evidence="6 7" id="KW-0472">Membrane</keyword>
<keyword evidence="5 7" id="KW-1133">Transmembrane helix</keyword>
<proteinExistence type="inferred from homology"/>
<keyword evidence="4 7" id="KW-0812">Transmembrane</keyword>
<dbReference type="Pfam" id="PF04239">
    <property type="entry name" value="DUF421"/>
    <property type="match status" value="1"/>
</dbReference>
<comment type="subcellular location">
    <subcellularLocation>
        <location evidence="1">Cell membrane</location>
        <topology evidence="1">Multi-pass membrane protein</topology>
    </subcellularLocation>
</comment>
<sequence length="285" mass="32550">MPEWIQIVWKSLAAIVLMFLLTRFLLGNRQISELNYFQYIVGITIGSLAGFSSIDFLNWGTGLIALTVWVVVAFFIEKLLLKSKKIRDWMEGKGTTLIKDGKILEDNMKRVKYNTDDLLSQLRKKNAFNVADVEFAVLETSGDLSVLLKKEYQPITPKHFGLNLPNEQESQTVIMDGNVLNEPLANIGLNREWLHTELEKLGVTIENVFLAQVDNYGELYVDLYNDQLQVPEPQQKAILLSTLKKCAADIELFCLSTENQDAKKMYETNLMKLNKMISRLTPLLK</sequence>
<comment type="similarity">
    <text evidence="2">Belongs to the UPF0702 family.</text>
</comment>
<dbReference type="Pfam" id="PF07870">
    <property type="entry name" value="DUF1657"/>
    <property type="match status" value="1"/>
</dbReference>
<gene>
    <name evidence="9" type="ORF">ERL59_11165</name>
</gene>
<evidence type="ECO:0000256" key="4">
    <source>
        <dbReference type="ARBA" id="ARBA00022692"/>
    </source>
</evidence>
<dbReference type="OrthoDB" id="9778331at2"/>